<evidence type="ECO:0000256" key="1">
    <source>
        <dbReference type="SAM" id="MobiDB-lite"/>
    </source>
</evidence>
<gene>
    <name evidence="4" type="ORF">PISL3812_06852</name>
</gene>
<keyword evidence="3" id="KW-0732">Signal</keyword>
<dbReference type="EMBL" id="CVMT01000006">
    <property type="protein sequence ID" value="CRG89813.1"/>
    <property type="molecule type" value="Genomic_DNA"/>
</dbReference>
<feature type="compositionally biased region" description="Polar residues" evidence="1">
    <location>
        <begin position="55"/>
        <end position="76"/>
    </location>
</feature>
<evidence type="ECO:0000256" key="3">
    <source>
        <dbReference type="SAM" id="SignalP"/>
    </source>
</evidence>
<feature type="chain" id="PRO_5018219604" description="Vacuolar membrane protein" evidence="3">
    <location>
        <begin position="29"/>
        <end position="290"/>
    </location>
</feature>
<protein>
    <recommendedName>
        <fullName evidence="6">Vacuolar membrane protein</fullName>
    </recommendedName>
</protein>
<feature type="region of interest" description="Disordered" evidence="1">
    <location>
        <begin position="131"/>
        <end position="175"/>
    </location>
</feature>
<feature type="compositionally biased region" description="Low complexity" evidence="1">
    <location>
        <begin position="36"/>
        <end position="50"/>
    </location>
</feature>
<proteinExistence type="predicted"/>
<organism evidence="4 5">
    <name type="scientific">Talaromyces islandicus</name>
    <name type="common">Penicillium islandicum</name>
    <dbReference type="NCBI Taxonomy" id="28573"/>
    <lineage>
        <taxon>Eukaryota</taxon>
        <taxon>Fungi</taxon>
        <taxon>Dikarya</taxon>
        <taxon>Ascomycota</taxon>
        <taxon>Pezizomycotina</taxon>
        <taxon>Eurotiomycetes</taxon>
        <taxon>Eurotiomycetidae</taxon>
        <taxon>Eurotiales</taxon>
        <taxon>Trichocomaceae</taxon>
        <taxon>Talaromyces</taxon>
        <taxon>Talaromyces sect. Islandici</taxon>
    </lineage>
</organism>
<feature type="compositionally biased region" description="Polar residues" evidence="1">
    <location>
        <begin position="245"/>
        <end position="260"/>
    </location>
</feature>
<sequence length="290" mass="31030">MRSVCNWLVSQPAFFLLVILIVSGQANGQDNTDLPGLTTSSADSTSTGTGLPKLSDSTSIPIPTATVPPTSNAPYMKQSNVPEGTVFIGVGAALGFIAFSLLAWRAMVAWSINRSVRRAAYELAQSENKALLRNKRRSRRHSSHRKSRRETRGTSMNMEKLAKPDRQSHYSTTMNSASQSNLFFSPTAGAGSHQSMNRASAYLPSGYYAAGNTSLGQSQSQVNLGRSPPGSPSLPPSRGHERARSSNVVGASTSTLNLNVPPQGRAPSAYLEDLFDSHAPAAPHDRDQSQ</sequence>
<dbReference type="PANTHER" id="PTHR36089:SF1">
    <property type="entry name" value="CHITIN SYNTHASE 3 COMPLEX PROTEIN CSI2-RELATED"/>
    <property type="match status" value="1"/>
</dbReference>
<reference evidence="4 5" key="1">
    <citation type="submission" date="2015-04" db="EMBL/GenBank/DDBJ databases">
        <authorList>
            <person name="Syromyatnikov M.Y."/>
            <person name="Popov V.N."/>
        </authorList>
    </citation>
    <scope>NUCLEOTIDE SEQUENCE [LARGE SCALE GENOMIC DNA]</scope>
    <source>
        <strain evidence="4">WF-38-12</strain>
    </source>
</reference>
<keyword evidence="2" id="KW-0812">Transmembrane</keyword>
<dbReference type="Proteomes" id="UP000054383">
    <property type="component" value="Unassembled WGS sequence"/>
</dbReference>
<feature type="region of interest" description="Disordered" evidence="1">
    <location>
        <begin position="32"/>
        <end position="76"/>
    </location>
</feature>
<keyword evidence="5" id="KW-1185">Reference proteome</keyword>
<dbReference type="GO" id="GO:0000324">
    <property type="term" value="C:fungal-type vacuole"/>
    <property type="evidence" value="ECO:0007669"/>
    <property type="project" value="TreeGrafter"/>
</dbReference>
<accession>A0A0U1M2J6</accession>
<feature type="signal peptide" evidence="3">
    <location>
        <begin position="1"/>
        <end position="28"/>
    </location>
</feature>
<keyword evidence="2" id="KW-1133">Transmembrane helix</keyword>
<name>A0A0U1M2J6_TALIS</name>
<evidence type="ECO:0000313" key="4">
    <source>
        <dbReference type="EMBL" id="CRG89813.1"/>
    </source>
</evidence>
<evidence type="ECO:0000256" key="2">
    <source>
        <dbReference type="SAM" id="Phobius"/>
    </source>
</evidence>
<evidence type="ECO:0008006" key="6">
    <source>
        <dbReference type="Google" id="ProtNLM"/>
    </source>
</evidence>
<evidence type="ECO:0000313" key="5">
    <source>
        <dbReference type="Proteomes" id="UP000054383"/>
    </source>
</evidence>
<dbReference type="OMA" id="WRILATW"/>
<feature type="region of interest" description="Disordered" evidence="1">
    <location>
        <begin position="217"/>
        <end position="290"/>
    </location>
</feature>
<keyword evidence="2" id="KW-0472">Membrane</keyword>
<dbReference type="AlphaFoldDB" id="A0A0U1M2J6"/>
<feature type="transmembrane region" description="Helical" evidence="2">
    <location>
        <begin position="86"/>
        <end position="108"/>
    </location>
</feature>
<feature type="compositionally biased region" description="Basic residues" evidence="1">
    <location>
        <begin position="132"/>
        <end position="149"/>
    </location>
</feature>
<dbReference type="InterPro" id="IPR051009">
    <property type="entry name" value="PRM"/>
</dbReference>
<dbReference type="PANTHER" id="PTHR36089">
    <property type="entry name" value="CHITIN SYNTHASE 3 COMPLEX PROTEIN CSI2-RELATED"/>
    <property type="match status" value="1"/>
</dbReference>
<dbReference type="OrthoDB" id="4065319at2759"/>